<sequence length="452" mass="52531">MNDQKIEQALNALHFEEAEALLQKQQDEKKDDNYWLLRSKAARGLYRLDEALLCAQKAKDKVEIAKCLFALGKVEEALHVLHSLKKNEGIKLVEASLLGEIGQVKKALMLLESIDPEQLKPSVRVEYETLYADLLSFQEKIEPAFSHYQNALDFVSSCQADNWKPLRRMLIEHNMADVFEQIEEEKLAQLHYAKAKEQMTLQKQSDLLISDLSSYEIELLLSSANCFGNMEDFDQAHQDLHKAYSLWLQKPPFQKKYFEARIAYISGLIWMNEGKENEAIRAFEHAFSIQQVLVKQGLDKEEHLARSAYYLASLLDDQKEKLALYAISEPIFEQRVEKEPSFYLSCLADIENERGRLLDQSESYKKAIELYTQLLKKHPDDLLAKESRLIAMINLWQKGEKELEEAIQKELGELYEWDEDPYFLYSVCQYLEADGLPWIAEFQKKLKPVFDA</sequence>
<dbReference type="InterPro" id="IPR019734">
    <property type="entry name" value="TPR_rpt"/>
</dbReference>
<dbReference type="EMBL" id="MPKA01000139">
    <property type="protein sequence ID" value="OLU43897.1"/>
    <property type="molecule type" value="Genomic_DNA"/>
</dbReference>
<dbReference type="SMART" id="SM00028">
    <property type="entry name" value="TPR"/>
    <property type="match status" value="3"/>
</dbReference>
<dbReference type="InterPro" id="IPR011990">
    <property type="entry name" value="TPR-like_helical_dom_sf"/>
</dbReference>
<evidence type="ECO:0008006" key="4">
    <source>
        <dbReference type="Google" id="ProtNLM"/>
    </source>
</evidence>
<evidence type="ECO:0000313" key="2">
    <source>
        <dbReference type="EMBL" id="OLU43897.1"/>
    </source>
</evidence>
<proteinExistence type="predicted"/>
<dbReference type="OrthoDB" id="1656023at2"/>
<protein>
    <recommendedName>
        <fullName evidence="4">Tetratricopeptide repeat protein</fullName>
    </recommendedName>
</protein>
<name>A0A1U7NJQ4_9FIRM</name>
<evidence type="ECO:0000256" key="1">
    <source>
        <dbReference type="PROSITE-ProRule" id="PRU00339"/>
    </source>
</evidence>
<dbReference type="AlphaFoldDB" id="A0A1U7NJQ4"/>
<reference evidence="2 3" key="1">
    <citation type="submission" date="2016-11" db="EMBL/GenBank/DDBJ databases">
        <title>Description of two novel members of the family Erysipelotrichaceae: Ileibacterium lipovorans gen. nov., sp. nov. and Dubosiella newyorkensis, gen. nov., sp. nov.</title>
        <authorList>
            <person name="Cox L.M."/>
            <person name="Sohn J."/>
            <person name="Tyrrell K.L."/>
            <person name="Citron D.M."/>
            <person name="Lawson P.A."/>
            <person name="Patel N.B."/>
            <person name="Iizumi T."/>
            <person name="Perez-Perez G.I."/>
            <person name="Goldstein E.J."/>
            <person name="Blaser M.J."/>
        </authorList>
    </citation>
    <scope>NUCLEOTIDE SEQUENCE [LARGE SCALE GENOMIC DNA]</scope>
    <source>
        <strain evidence="2 3">NYU-BL-A4</strain>
    </source>
</reference>
<gene>
    <name evidence="2" type="ORF">BO225_11580</name>
</gene>
<dbReference type="GeneID" id="78276570"/>
<dbReference type="STRING" id="1862672.BO225_11580"/>
<accession>A0A1U7NJQ4</accession>
<dbReference type="Gene3D" id="1.25.40.10">
    <property type="entry name" value="Tetratricopeptide repeat domain"/>
    <property type="match status" value="1"/>
</dbReference>
<evidence type="ECO:0000313" key="3">
    <source>
        <dbReference type="Proteomes" id="UP000186705"/>
    </source>
</evidence>
<dbReference type="SUPFAM" id="SSF48452">
    <property type="entry name" value="TPR-like"/>
    <property type="match status" value="1"/>
</dbReference>
<keyword evidence="3" id="KW-1185">Reference proteome</keyword>
<dbReference type="RefSeq" id="WP_076342381.1">
    <property type="nucleotide sequence ID" value="NZ_JBGNFS010000013.1"/>
</dbReference>
<dbReference type="Proteomes" id="UP000186705">
    <property type="component" value="Unassembled WGS sequence"/>
</dbReference>
<organism evidence="2 3">
    <name type="scientific">Dubosiella newyorkensis</name>
    <dbReference type="NCBI Taxonomy" id="1862672"/>
    <lineage>
        <taxon>Bacteria</taxon>
        <taxon>Bacillati</taxon>
        <taxon>Bacillota</taxon>
        <taxon>Erysipelotrichia</taxon>
        <taxon>Erysipelotrichales</taxon>
        <taxon>Erysipelotrichaceae</taxon>
        <taxon>Dubosiella</taxon>
    </lineage>
</organism>
<keyword evidence="1" id="KW-0802">TPR repeat</keyword>
<feature type="repeat" description="TPR" evidence="1">
    <location>
        <begin position="348"/>
        <end position="381"/>
    </location>
</feature>
<dbReference type="PROSITE" id="PS50005">
    <property type="entry name" value="TPR"/>
    <property type="match status" value="1"/>
</dbReference>
<comment type="caution">
    <text evidence="2">The sequence shown here is derived from an EMBL/GenBank/DDBJ whole genome shotgun (WGS) entry which is preliminary data.</text>
</comment>